<dbReference type="SUPFAM" id="SSF55103">
    <property type="entry name" value="FAD-linked oxidases, C-terminal domain"/>
    <property type="match status" value="1"/>
</dbReference>
<dbReference type="GO" id="GO:0016491">
    <property type="term" value="F:oxidoreductase activity"/>
    <property type="evidence" value="ECO:0007669"/>
    <property type="project" value="UniProtKB-KW"/>
</dbReference>
<keyword evidence="4" id="KW-0274">FAD</keyword>
<dbReference type="EMBL" id="SDIF01000017">
    <property type="protein sequence ID" value="RXS68406.1"/>
    <property type="molecule type" value="Genomic_DNA"/>
</dbReference>
<dbReference type="Pfam" id="PF08031">
    <property type="entry name" value="BBE"/>
    <property type="match status" value="1"/>
</dbReference>
<dbReference type="InterPro" id="IPR050416">
    <property type="entry name" value="FAD-linked_Oxidoreductase"/>
</dbReference>
<dbReference type="PANTHER" id="PTHR42973">
    <property type="entry name" value="BINDING OXIDOREDUCTASE, PUTATIVE (AFU_ORTHOLOGUE AFUA_1G17690)-RELATED"/>
    <property type="match status" value="1"/>
</dbReference>
<keyword evidence="8" id="KW-1185">Reference proteome</keyword>
<dbReference type="InterPro" id="IPR016164">
    <property type="entry name" value="FAD-linked_Oxase-like_C"/>
</dbReference>
<protein>
    <submittedName>
        <fullName evidence="7">FAD-binding oxidoreductase</fullName>
    </submittedName>
</protein>
<dbReference type="InterPro" id="IPR012951">
    <property type="entry name" value="BBE"/>
</dbReference>
<evidence type="ECO:0000256" key="5">
    <source>
        <dbReference type="ARBA" id="ARBA00023002"/>
    </source>
</evidence>
<gene>
    <name evidence="7" type="ORF">EST54_08720</name>
</gene>
<dbReference type="PANTHER" id="PTHR42973:SF39">
    <property type="entry name" value="FAD-BINDING PCMH-TYPE DOMAIN-CONTAINING PROTEIN"/>
    <property type="match status" value="1"/>
</dbReference>
<dbReference type="InterPro" id="IPR006093">
    <property type="entry name" value="Oxy_OxRdtase_FAD_BS"/>
</dbReference>
<dbReference type="SUPFAM" id="SSF56176">
    <property type="entry name" value="FAD-binding/transporter-associated domain-like"/>
    <property type="match status" value="1"/>
</dbReference>
<feature type="domain" description="FAD-binding PCMH-type" evidence="6">
    <location>
        <begin position="45"/>
        <end position="220"/>
    </location>
</feature>
<dbReference type="InterPro" id="IPR006094">
    <property type="entry name" value="Oxid_FAD_bind_N"/>
</dbReference>
<evidence type="ECO:0000313" key="7">
    <source>
        <dbReference type="EMBL" id="RXS68406.1"/>
    </source>
</evidence>
<evidence type="ECO:0000256" key="4">
    <source>
        <dbReference type="ARBA" id="ARBA00022827"/>
    </source>
</evidence>
<dbReference type="PROSITE" id="PS00862">
    <property type="entry name" value="OX2_COVAL_FAD"/>
    <property type="match status" value="1"/>
</dbReference>
<proteinExistence type="inferred from homology"/>
<dbReference type="Gene3D" id="3.30.465.10">
    <property type="match status" value="1"/>
</dbReference>
<evidence type="ECO:0000256" key="3">
    <source>
        <dbReference type="ARBA" id="ARBA00022630"/>
    </source>
</evidence>
<dbReference type="Proteomes" id="UP000289482">
    <property type="component" value="Unassembled WGS sequence"/>
</dbReference>
<dbReference type="Gene3D" id="3.30.43.10">
    <property type="entry name" value="Uridine Diphospho-n-acetylenolpyruvylglucosamine Reductase, domain 2"/>
    <property type="match status" value="1"/>
</dbReference>
<dbReference type="InterPro" id="IPR016166">
    <property type="entry name" value="FAD-bd_PCMH"/>
</dbReference>
<dbReference type="PROSITE" id="PS51387">
    <property type="entry name" value="FAD_PCMH"/>
    <property type="match status" value="1"/>
</dbReference>
<dbReference type="Gene3D" id="3.40.462.20">
    <property type="match status" value="1"/>
</dbReference>
<keyword evidence="3" id="KW-0285">Flavoprotein</keyword>
<evidence type="ECO:0000313" key="8">
    <source>
        <dbReference type="Proteomes" id="UP000289482"/>
    </source>
</evidence>
<organism evidence="7 8">
    <name type="scientific">Streptomyces sioyaensis</name>
    <dbReference type="NCBI Taxonomy" id="67364"/>
    <lineage>
        <taxon>Bacteria</taxon>
        <taxon>Bacillati</taxon>
        <taxon>Actinomycetota</taxon>
        <taxon>Actinomycetes</taxon>
        <taxon>Kitasatosporales</taxon>
        <taxon>Streptomycetaceae</taxon>
        <taxon>Streptomyces</taxon>
    </lineage>
</organism>
<dbReference type="GO" id="GO:0071949">
    <property type="term" value="F:FAD binding"/>
    <property type="evidence" value="ECO:0007669"/>
    <property type="project" value="InterPro"/>
</dbReference>
<accession>A0A4Q1R173</accession>
<dbReference type="InterPro" id="IPR016169">
    <property type="entry name" value="FAD-bd_PCMH_sub2"/>
</dbReference>
<comment type="similarity">
    <text evidence="2">Belongs to the oxygen-dependent FAD-linked oxidoreductase family.</text>
</comment>
<dbReference type="AlphaFoldDB" id="A0A4Q1R173"/>
<dbReference type="InterPro" id="IPR016167">
    <property type="entry name" value="FAD-bd_PCMH_sub1"/>
</dbReference>
<sequence length="471" mass="50472">MCPPVPEPGPDVPETGPEVAGALIRRGDAGYETARSRAVWNELRPERFPEAVVRVTSETDVAHAVRYARTHGLRVSLRSGGHNWSGSPLRDGSLLLDLSGLRECRLAPATDTAPATVTVEPAATGQELVAFLTPQDLAFPVGHCPSVAVGGFLLSGGLGWNSRAWGASCADVLEIRAVTADGRTVTCSEREHPELFWAARGAGPGFCAAVTRFRLALHPHPASIMTTSLTFPMAELARVTEWTERVARGLPPYVEVAFVLQPAEPAADGAPGLRITVGATAFAATRREALQALEPVADCPFGELAVTRQPPAPTSFAALHEGAAVLWPPLHRYAADTLWSPESYPTQLGRIADVVARAPSGKSLVLSPVQPVSSEPALLRNMAFAPLGESYLVCYAVWEDPAADDANEQWLRDVMAAADPQGDGRHYIAEADLEADAARPRRSYAPATWDRLQEVKAEWDPDNVFHSYLAP</sequence>
<evidence type="ECO:0000256" key="2">
    <source>
        <dbReference type="ARBA" id="ARBA00005466"/>
    </source>
</evidence>
<comment type="cofactor">
    <cofactor evidence="1">
        <name>FAD</name>
        <dbReference type="ChEBI" id="CHEBI:57692"/>
    </cofactor>
</comment>
<evidence type="ECO:0000259" key="6">
    <source>
        <dbReference type="PROSITE" id="PS51387"/>
    </source>
</evidence>
<comment type="caution">
    <text evidence="7">The sequence shown here is derived from an EMBL/GenBank/DDBJ whole genome shotgun (WGS) entry which is preliminary data.</text>
</comment>
<dbReference type="InterPro" id="IPR036318">
    <property type="entry name" value="FAD-bd_PCMH-like_sf"/>
</dbReference>
<name>A0A4Q1R173_9ACTN</name>
<evidence type="ECO:0000256" key="1">
    <source>
        <dbReference type="ARBA" id="ARBA00001974"/>
    </source>
</evidence>
<keyword evidence="5" id="KW-0560">Oxidoreductase</keyword>
<reference evidence="7 8" key="1">
    <citation type="submission" date="2019-01" db="EMBL/GenBank/DDBJ databases">
        <title>Draft genome sequences of the type strain Streptomyces sioyaensis DSM 40032 and its novel strain, TM32, a thermotolerant antibiotics-producing actinobacterium.</title>
        <authorList>
            <person name="Nakaew N."/>
            <person name="Lumyong S."/>
            <person name="Sloan W.T."/>
            <person name="Sungthong R."/>
        </authorList>
    </citation>
    <scope>NUCLEOTIDE SEQUENCE [LARGE SCALE GENOMIC DNA]</scope>
    <source>
        <strain evidence="7 8">DSM 40032</strain>
    </source>
</reference>
<dbReference type="Pfam" id="PF01565">
    <property type="entry name" value="FAD_binding_4"/>
    <property type="match status" value="1"/>
</dbReference>